<dbReference type="Proteomes" id="UP000016923">
    <property type="component" value="Unassembled WGS sequence"/>
</dbReference>
<feature type="transmembrane region" description="Helical" evidence="1">
    <location>
        <begin position="52"/>
        <end position="70"/>
    </location>
</feature>
<accession>S3CW63</accession>
<feature type="transmembrane region" description="Helical" evidence="1">
    <location>
        <begin position="21"/>
        <end position="40"/>
    </location>
</feature>
<sequence length="137" mass="13986">MRRCHGARKDDGHDVLLGIRRCDVFLFVFGIVHGGIDFILNLRGSVVGPPYLATSFACGVLGFVFGVTFAGSNLGGDVLDVLDSGVLDSGILDGGILDGGILDSGILDSGILDGGILDGGIINSRILSDGLILGAVT</sequence>
<dbReference type="HOGENOM" id="CLU_1865704_0_0_1"/>
<keyword evidence="3" id="KW-1185">Reference proteome</keyword>
<reference evidence="2 3" key="1">
    <citation type="journal article" date="2013" name="BMC Genomics">
        <title>The genome and transcriptome of the pine saprophyte Ophiostoma piceae, and a comparison with the bark beetle-associated pine pathogen Grosmannia clavigera.</title>
        <authorList>
            <person name="Haridas S."/>
            <person name="Wang Y."/>
            <person name="Lim L."/>
            <person name="Massoumi Alamouti S."/>
            <person name="Jackman S."/>
            <person name="Docking R."/>
            <person name="Robertson G."/>
            <person name="Birol I."/>
            <person name="Bohlmann J."/>
            <person name="Breuil C."/>
        </authorList>
    </citation>
    <scope>NUCLEOTIDE SEQUENCE [LARGE SCALE GENOMIC DNA]</scope>
    <source>
        <strain evidence="2 3">UAMH 11346</strain>
    </source>
</reference>
<keyword evidence="1" id="KW-1133">Transmembrane helix</keyword>
<dbReference type="VEuPathDB" id="FungiDB:F503_00194"/>
<protein>
    <submittedName>
        <fullName evidence="2">Uncharacterized protein</fullName>
    </submittedName>
</protein>
<evidence type="ECO:0000313" key="2">
    <source>
        <dbReference type="EMBL" id="EPE05040.1"/>
    </source>
</evidence>
<keyword evidence="1" id="KW-0472">Membrane</keyword>
<gene>
    <name evidence="2" type="ORF">F503_00194</name>
</gene>
<keyword evidence="1" id="KW-0812">Transmembrane</keyword>
<dbReference type="EMBL" id="KE148158">
    <property type="protein sequence ID" value="EPE05040.1"/>
    <property type="molecule type" value="Genomic_DNA"/>
</dbReference>
<evidence type="ECO:0000313" key="3">
    <source>
        <dbReference type="Proteomes" id="UP000016923"/>
    </source>
</evidence>
<proteinExistence type="predicted"/>
<dbReference type="AlphaFoldDB" id="S3CW63"/>
<organism evidence="2 3">
    <name type="scientific">Ophiostoma piceae (strain UAMH 11346)</name>
    <name type="common">Sap stain fungus</name>
    <dbReference type="NCBI Taxonomy" id="1262450"/>
    <lineage>
        <taxon>Eukaryota</taxon>
        <taxon>Fungi</taxon>
        <taxon>Dikarya</taxon>
        <taxon>Ascomycota</taxon>
        <taxon>Pezizomycotina</taxon>
        <taxon>Sordariomycetes</taxon>
        <taxon>Sordariomycetidae</taxon>
        <taxon>Ophiostomatales</taxon>
        <taxon>Ophiostomataceae</taxon>
        <taxon>Ophiostoma</taxon>
    </lineage>
</organism>
<name>S3CW63_OPHP1</name>
<evidence type="ECO:0000256" key="1">
    <source>
        <dbReference type="SAM" id="Phobius"/>
    </source>
</evidence>